<gene>
    <name evidence="1" type="ORF">UJA718_LOCUS47078</name>
</gene>
<sequence>NKCVCESGYYRDENLCALSVDSRCTTPEQCGSNGICSGQRCRCAEGKRVQNAIDAFGRSIQR</sequence>
<comment type="caution">
    <text evidence="1">The sequence shown here is derived from an EMBL/GenBank/DDBJ whole genome shotgun (WGS) entry which is preliminary data.</text>
</comment>
<feature type="non-terminal residue" evidence="1">
    <location>
        <position position="62"/>
    </location>
</feature>
<keyword evidence="2" id="KW-1185">Reference proteome</keyword>
<dbReference type="AlphaFoldDB" id="A0A821X400"/>
<accession>A0A821X400</accession>
<proteinExistence type="predicted"/>
<dbReference type="EMBL" id="CAJOBP010087406">
    <property type="protein sequence ID" value="CAF4935655.1"/>
    <property type="molecule type" value="Genomic_DNA"/>
</dbReference>
<evidence type="ECO:0008006" key="3">
    <source>
        <dbReference type="Google" id="ProtNLM"/>
    </source>
</evidence>
<feature type="non-terminal residue" evidence="1">
    <location>
        <position position="1"/>
    </location>
</feature>
<evidence type="ECO:0000313" key="2">
    <source>
        <dbReference type="Proteomes" id="UP000663873"/>
    </source>
</evidence>
<name>A0A821X400_9BILA</name>
<organism evidence="1 2">
    <name type="scientific">Rotaria socialis</name>
    <dbReference type="NCBI Taxonomy" id="392032"/>
    <lineage>
        <taxon>Eukaryota</taxon>
        <taxon>Metazoa</taxon>
        <taxon>Spiralia</taxon>
        <taxon>Gnathifera</taxon>
        <taxon>Rotifera</taxon>
        <taxon>Eurotatoria</taxon>
        <taxon>Bdelloidea</taxon>
        <taxon>Philodinida</taxon>
        <taxon>Philodinidae</taxon>
        <taxon>Rotaria</taxon>
    </lineage>
</organism>
<evidence type="ECO:0000313" key="1">
    <source>
        <dbReference type="EMBL" id="CAF4935655.1"/>
    </source>
</evidence>
<dbReference type="Proteomes" id="UP000663873">
    <property type="component" value="Unassembled WGS sequence"/>
</dbReference>
<protein>
    <recommendedName>
        <fullName evidence="3">EB domain-containing protein</fullName>
    </recommendedName>
</protein>
<reference evidence="1" key="1">
    <citation type="submission" date="2021-02" db="EMBL/GenBank/DDBJ databases">
        <authorList>
            <person name="Nowell W R."/>
        </authorList>
    </citation>
    <scope>NUCLEOTIDE SEQUENCE</scope>
</reference>